<dbReference type="GO" id="GO:0008168">
    <property type="term" value="F:methyltransferase activity"/>
    <property type="evidence" value="ECO:0007669"/>
    <property type="project" value="UniProtKB-KW"/>
</dbReference>
<evidence type="ECO:0000313" key="6">
    <source>
        <dbReference type="Proteomes" id="UP001303160"/>
    </source>
</evidence>
<feature type="domain" description="Post-SET" evidence="4">
    <location>
        <begin position="122"/>
        <end position="138"/>
    </location>
</feature>
<reference evidence="5" key="1">
    <citation type="journal article" date="2023" name="Mol. Phylogenet. Evol.">
        <title>Genome-scale phylogeny and comparative genomics of the fungal order Sordariales.</title>
        <authorList>
            <person name="Hensen N."/>
            <person name="Bonometti L."/>
            <person name="Westerberg I."/>
            <person name="Brannstrom I.O."/>
            <person name="Guillou S."/>
            <person name="Cros-Aarteil S."/>
            <person name="Calhoun S."/>
            <person name="Haridas S."/>
            <person name="Kuo A."/>
            <person name="Mondo S."/>
            <person name="Pangilinan J."/>
            <person name="Riley R."/>
            <person name="LaButti K."/>
            <person name="Andreopoulos B."/>
            <person name="Lipzen A."/>
            <person name="Chen C."/>
            <person name="Yan M."/>
            <person name="Daum C."/>
            <person name="Ng V."/>
            <person name="Clum A."/>
            <person name="Steindorff A."/>
            <person name="Ohm R.A."/>
            <person name="Martin F."/>
            <person name="Silar P."/>
            <person name="Natvig D.O."/>
            <person name="Lalanne C."/>
            <person name="Gautier V."/>
            <person name="Ament-Velasquez S.L."/>
            <person name="Kruys A."/>
            <person name="Hutchinson M.I."/>
            <person name="Powell A.J."/>
            <person name="Barry K."/>
            <person name="Miller A.N."/>
            <person name="Grigoriev I.V."/>
            <person name="Debuchy R."/>
            <person name="Gladieux P."/>
            <person name="Hiltunen Thoren M."/>
            <person name="Johannesson H."/>
        </authorList>
    </citation>
    <scope>NUCLEOTIDE SEQUENCE</scope>
    <source>
        <strain evidence="5">CBS 315.58</strain>
    </source>
</reference>
<protein>
    <recommendedName>
        <fullName evidence="4">Post-SET domain-containing protein</fullName>
    </recommendedName>
</protein>
<accession>A0AAN6X9I1</accession>
<dbReference type="PANTHER" id="PTHR12350">
    <property type="entry name" value="HISTONE-LYSINE N-METHYLTRANSFERASE-RELATED"/>
    <property type="match status" value="1"/>
</dbReference>
<evidence type="ECO:0000256" key="3">
    <source>
        <dbReference type="SAM" id="MobiDB-lite"/>
    </source>
</evidence>
<dbReference type="SUPFAM" id="SSF82199">
    <property type="entry name" value="SET domain"/>
    <property type="match status" value="1"/>
</dbReference>
<comment type="caution">
    <text evidence="5">The sequence shown here is derived from an EMBL/GenBank/DDBJ whole genome shotgun (WGS) entry which is preliminary data.</text>
</comment>
<dbReference type="PANTHER" id="PTHR12350:SF19">
    <property type="entry name" value="SET DOMAIN-CONTAINING PROTEIN"/>
    <property type="match status" value="1"/>
</dbReference>
<organism evidence="5 6">
    <name type="scientific">Triangularia verruculosa</name>
    <dbReference type="NCBI Taxonomy" id="2587418"/>
    <lineage>
        <taxon>Eukaryota</taxon>
        <taxon>Fungi</taxon>
        <taxon>Dikarya</taxon>
        <taxon>Ascomycota</taxon>
        <taxon>Pezizomycotina</taxon>
        <taxon>Sordariomycetes</taxon>
        <taxon>Sordariomycetidae</taxon>
        <taxon>Sordariales</taxon>
        <taxon>Podosporaceae</taxon>
        <taxon>Triangularia</taxon>
    </lineage>
</organism>
<sequence>MSHVTPSWVQPSHPQIQEVIYASDGSFTTKSISRVSLPPFGLFAKLDFPPCTPAPAPTYATVQCGTDSHLNLNSDLLYINHSCDPSLLFDTANLVVLAGPKGLRAGEELTFFYPSTEYAMAQPFDCFCGSIACKGRISGARDMAPAQLDGMFLNMHIRELLGMNGSRRYDQEEEDDDETAKALRGVVEAARKALDGYLAARSGRGKEKKVNGVHGAGGKKVNGNGDYAGNGNGIEVEAEGLRARGTTSRELSGEMGGDTTAA</sequence>
<dbReference type="EMBL" id="MU864017">
    <property type="protein sequence ID" value="KAK4195305.1"/>
    <property type="molecule type" value="Genomic_DNA"/>
</dbReference>
<feature type="region of interest" description="Disordered" evidence="3">
    <location>
        <begin position="238"/>
        <end position="262"/>
    </location>
</feature>
<keyword evidence="2" id="KW-0808">Transferase</keyword>
<proteinExistence type="predicted"/>
<evidence type="ECO:0000256" key="2">
    <source>
        <dbReference type="ARBA" id="ARBA00022679"/>
    </source>
</evidence>
<gene>
    <name evidence="5" type="ORF">QBC40DRAFT_211696</name>
</gene>
<reference evidence="5" key="2">
    <citation type="submission" date="2023-05" db="EMBL/GenBank/DDBJ databases">
        <authorList>
            <consortium name="Lawrence Berkeley National Laboratory"/>
            <person name="Steindorff A."/>
            <person name="Hensen N."/>
            <person name="Bonometti L."/>
            <person name="Westerberg I."/>
            <person name="Brannstrom I.O."/>
            <person name="Guillou S."/>
            <person name="Cros-Aarteil S."/>
            <person name="Calhoun S."/>
            <person name="Haridas S."/>
            <person name="Kuo A."/>
            <person name="Mondo S."/>
            <person name="Pangilinan J."/>
            <person name="Riley R."/>
            <person name="Labutti K."/>
            <person name="Andreopoulos B."/>
            <person name="Lipzen A."/>
            <person name="Chen C."/>
            <person name="Yanf M."/>
            <person name="Daum C."/>
            <person name="Ng V."/>
            <person name="Clum A."/>
            <person name="Ohm R."/>
            <person name="Martin F."/>
            <person name="Silar P."/>
            <person name="Natvig D."/>
            <person name="Lalanne C."/>
            <person name="Gautier V."/>
            <person name="Ament-Velasquez S.L."/>
            <person name="Kruys A."/>
            <person name="Hutchinson M.I."/>
            <person name="Powell A.J."/>
            <person name="Barry K."/>
            <person name="Miller A.N."/>
            <person name="Grigoriev I.V."/>
            <person name="Debuchy R."/>
            <person name="Gladieux P."/>
            <person name="Thoren M.H."/>
            <person name="Johannesson H."/>
        </authorList>
    </citation>
    <scope>NUCLEOTIDE SEQUENCE</scope>
    <source>
        <strain evidence="5">CBS 315.58</strain>
    </source>
</reference>
<dbReference type="InterPro" id="IPR003616">
    <property type="entry name" value="Post-SET_dom"/>
</dbReference>
<dbReference type="Gene3D" id="2.170.270.10">
    <property type="entry name" value="SET domain"/>
    <property type="match status" value="1"/>
</dbReference>
<dbReference type="InterPro" id="IPR046341">
    <property type="entry name" value="SET_dom_sf"/>
</dbReference>
<evidence type="ECO:0000313" key="5">
    <source>
        <dbReference type="EMBL" id="KAK4195305.1"/>
    </source>
</evidence>
<evidence type="ECO:0000256" key="1">
    <source>
        <dbReference type="ARBA" id="ARBA00022603"/>
    </source>
</evidence>
<keyword evidence="1" id="KW-0489">Methyltransferase</keyword>
<dbReference type="AlphaFoldDB" id="A0AAN6X9I1"/>
<dbReference type="Proteomes" id="UP001303160">
    <property type="component" value="Unassembled WGS sequence"/>
</dbReference>
<keyword evidence="6" id="KW-1185">Reference proteome</keyword>
<dbReference type="InterPro" id="IPR053201">
    <property type="entry name" value="Flavunoidine_N-MTase"/>
</dbReference>
<dbReference type="PROSITE" id="PS50868">
    <property type="entry name" value="POST_SET"/>
    <property type="match status" value="1"/>
</dbReference>
<dbReference type="GO" id="GO:0032259">
    <property type="term" value="P:methylation"/>
    <property type="evidence" value="ECO:0007669"/>
    <property type="project" value="UniProtKB-KW"/>
</dbReference>
<evidence type="ECO:0000259" key="4">
    <source>
        <dbReference type="PROSITE" id="PS50868"/>
    </source>
</evidence>
<name>A0AAN6X9I1_9PEZI</name>